<dbReference type="EMBL" id="CABFWN010000005">
    <property type="protein sequence ID" value="VUG19465.1"/>
    <property type="molecule type" value="Genomic_DNA"/>
</dbReference>
<dbReference type="InterPro" id="IPR038528">
    <property type="entry name" value="TEL2_C_sf"/>
</dbReference>
<evidence type="ECO:0000313" key="4">
    <source>
        <dbReference type="Proteomes" id="UP000478008"/>
    </source>
</evidence>
<dbReference type="AlphaFoldDB" id="A0A7D9H6A5"/>
<dbReference type="Pfam" id="PF10193">
    <property type="entry name" value="Telomere_reg-2"/>
    <property type="match status" value="1"/>
</dbReference>
<dbReference type="GO" id="GO:0051083">
    <property type="term" value="P:'de novo' cotranslational protein folding"/>
    <property type="evidence" value="ECO:0007669"/>
    <property type="project" value="TreeGrafter"/>
</dbReference>
<name>A0A7D9H6A5_DEKBR</name>
<dbReference type="GO" id="GO:0051879">
    <property type="term" value="F:Hsp90 protein binding"/>
    <property type="evidence" value="ECO:0007669"/>
    <property type="project" value="TreeGrafter"/>
</dbReference>
<dbReference type="Proteomes" id="UP000478008">
    <property type="component" value="Unassembled WGS sequence"/>
</dbReference>
<dbReference type="GO" id="GO:0005829">
    <property type="term" value="C:cytosol"/>
    <property type="evidence" value="ECO:0007669"/>
    <property type="project" value="TreeGrafter"/>
</dbReference>
<dbReference type="GO" id="GO:0042162">
    <property type="term" value="F:telomeric DNA binding"/>
    <property type="evidence" value="ECO:0007669"/>
    <property type="project" value="TreeGrafter"/>
</dbReference>
<organism evidence="3 4">
    <name type="scientific">Dekkera bruxellensis</name>
    <name type="common">Brettanomyces custersii</name>
    <dbReference type="NCBI Taxonomy" id="5007"/>
    <lineage>
        <taxon>Eukaryota</taxon>
        <taxon>Fungi</taxon>
        <taxon>Dikarya</taxon>
        <taxon>Ascomycota</taxon>
        <taxon>Saccharomycotina</taxon>
        <taxon>Pichiomycetes</taxon>
        <taxon>Pichiales</taxon>
        <taxon>Pichiaceae</taxon>
        <taxon>Brettanomyces</taxon>
    </lineage>
</organism>
<proteinExistence type="inferred from homology"/>
<accession>A0A7D9H6A5</accession>
<evidence type="ECO:0000259" key="2">
    <source>
        <dbReference type="Pfam" id="PF10193"/>
    </source>
</evidence>
<feature type="domain" description="Telomere length regulation protein conserved" evidence="2">
    <location>
        <begin position="466"/>
        <end position="580"/>
    </location>
</feature>
<protein>
    <submittedName>
        <fullName evidence="3">DEBR0S5_03400g1_1</fullName>
    </submittedName>
</protein>
<keyword evidence="4" id="KW-1185">Reference proteome</keyword>
<dbReference type="PANTHER" id="PTHR15830">
    <property type="entry name" value="TELOMERE LENGTH REGULATION PROTEIN TEL2 FAMILY MEMBER"/>
    <property type="match status" value="1"/>
</dbReference>
<dbReference type="InterPro" id="IPR019337">
    <property type="entry name" value="Telomere_length_regulation_dom"/>
</dbReference>
<evidence type="ECO:0000313" key="3">
    <source>
        <dbReference type="EMBL" id="VUG19465.1"/>
    </source>
</evidence>
<dbReference type="Gene3D" id="1.25.40.720">
    <property type="entry name" value="Telomere length regulation protein 2, C-terminal domain"/>
    <property type="match status" value="2"/>
</dbReference>
<reference evidence="3 4" key="1">
    <citation type="submission" date="2019-07" db="EMBL/GenBank/DDBJ databases">
        <authorList>
            <person name="Friedrich A."/>
            <person name="Schacherer J."/>
        </authorList>
    </citation>
    <scope>NUCLEOTIDE SEQUENCE [LARGE SCALE GENOMIC DNA]</scope>
</reference>
<dbReference type="PANTHER" id="PTHR15830:SF10">
    <property type="entry name" value="TELOMERE LENGTH REGULATION PROTEIN TEL2 HOMOLOG"/>
    <property type="match status" value="1"/>
</dbReference>
<evidence type="ECO:0000256" key="1">
    <source>
        <dbReference type="ARBA" id="ARBA00006133"/>
    </source>
</evidence>
<comment type="similarity">
    <text evidence="1">Belongs to the TEL2 family.</text>
</comment>
<dbReference type="InterPro" id="IPR051970">
    <property type="entry name" value="TEL2_Regulation"/>
</dbReference>
<gene>
    <name evidence="3" type="ORF">DEBR0S5_03400G</name>
</gene>
<sequence length="829" mass="94572">MSTDIITAVLSRLKTQPSTDQLRCALFEIDTIISKQKGRAKDLNQLASSNIILEYTIPETYLLLDDGAKQSIFSILSNRICLYQLIVKISADPKNDVYIRVLVELVYSRQFVDIFSELNNQSLQSFRELEKLVTFKIPEALNKCYLQHKTKELETITAKYYHIIFSSVLKEVHDHDVTTLSRSARILDSLYLADPKLINSFFHEINIHRMLCDVYNQISTDWRFVKVLISYMANHLDDSDLSIRAYYFILDDLSFNHRSTLLEYARSIGHLPSSKVILALSFKNSEASDNQCTFYKFLLECTVQFGSKSYIAETPTATQQFFTRFIICLAHYCTREQLNSLSRDSSFICAISNRLDSPLNLTRELGMCFADFIYGRIKKDGSVLFDIVDLQIRERTIFNACEPINIQTNGRIHNSHEAISYLQNRKMTTDGTICKRVISLNHPEGKSSDIRSKDDKIHKDNTVSIPVYLKELSSYMNADQQTDKFAYEKMDVAFAIAPQMIRSKANTPELRFYSTSILQDVISMSNSADNDNFNTWKLSTMIALNVGDFDNCSNASVKAFLNGDISMSSRLMILTSLSLSCRELSGKYNDNFVEGKDGIEKFTPQKLPESLHQQFMQYENSDSPFFETPDKLLALNSDMKALRVDGQVVRVSSTLKKKLSKSETKNCVAGDKKNTVFINKKLPQLFYSLAGVWKVIDGFTGRGFNLGTFSAILNSEYFHNLRLIYECAIPSSIELPEMTKDLLLLVSNELKQIAFNKKINQNELLHLFDCVQEVLDIDNSVVPLTGLFMNILYDIYGTLGQLIENDLVVDEQCQGKCANIIKKLRNLIF</sequence>